<dbReference type="AlphaFoldDB" id="A0A5B1CIV6"/>
<keyword evidence="4" id="KW-1005">Bacterial flagellum biogenesis</keyword>
<dbReference type="RefSeq" id="WP_068266021.1">
    <property type="nucleotide sequence ID" value="NZ_LWSK01000104.1"/>
</dbReference>
<evidence type="ECO:0000256" key="2">
    <source>
        <dbReference type="ARBA" id="ARBA00008787"/>
    </source>
</evidence>
<feature type="region of interest" description="Disordered" evidence="6">
    <location>
        <begin position="1"/>
        <end position="20"/>
    </location>
</feature>
<evidence type="ECO:0000256" key="6">
    <source>
        <dbReference type="SAM" id="MobiDB-lite"/>
    </source>
</evidence>
<keyword evidence="3" id="KW-0963">Cytoplasm</keyword>
<dbReference type="GO" id="GO:0071973">
    <property type="term" value="P:bacterial-type flagellum-dependent cell motility"/>
    <property type="evidence" value="ECO:0007669"/>
    <property type="project" value="TreeGrafter"/>
</dbReference>
<dbReference type="PANTHER" id="PTHR34773:SF1">
    <property type="entry name" value="FLAGELLAR SECRETION CHAPERONE FLIS"/>
    <property type="match status" value="1"/>
</dbReference>
<dbReference type="Pfam" id="PF02561">
    <property type="entry name" value="FliS"/>
    <property type="match status" value="1"/>
</dbReference>
<name>A0A5B1CIV6_9BACT</name>
<keyword evidence="8" id="KW-1185">Reference proteome</keyword>
<proteinExistence type="inferred from homology"/>
<organism evidence="7 8">
    <name type="scientific">Rubripirellula obstinata</name>
    <dbReference type="NCBI Taxonomy" id="406547"/>
    <lineage>
        <taxon>Bacteria</taxon>
        <taxon>Pseudomonadati</taxon>
        <taxon>Planctomycetota</taxon>
        <taxon>Planctomycetia</taxon>
        <taxon>Pirellulales</taxon>
        <taxon>Pirellulaceae</taxon>
        <taxon>Rubripirellula</taxon>
    </lineage>
</organism>
<evidence type="ECO:0000256" key="3">
    <source>
        <dbReference type="ARBA" id="ARBA00022490"/>
    </source>
</evidence>
<dbReference type="GO" id="GO:0005829">
    <property type="term" value="C:cytosol"/>
    <property type="evidence" value="ECO:0007669"/>
    <property type="project" value="UniProtKB-SubCell"/>
</dbReference>
<dbReference type="SUPFAM" id="SSF101116">
    <property type="entry name" value="Flagellar export chaperone FliS"/>
    <property type="match status" value="1"/>
</dbReference>
<keyword evidence="5" id="KW-0143">Chaperone</keyword>
<comment type="caution">
    <text evidence="7">The sequence shown here is derived from an EMBL/GenBank/DDBJ whole genome shotgun (WGS) entry which is preliminary data.</text>
</comment>
<sequence length="168" mass="17810">MNDNPSNFRPQGSDNGSQQYLDASIRTASPAKMRLMLLERSVEVARMLSATWRSGEAQGANEQSLQLMELISELLSGIAGGSNDAENKLCLQVADLYVFLLQHLVLAEQNSDFGAIDEMRIVLEAETETWRSVVAQEISAKAGGSTGAAAPMSSGSSPAVSGGLNFSA</sequence>
<dbReference type="InterPro" id="IPR036584">
    <property type="entry name" value="FliS_sf"/>
</dbReference>
<dbReference type="OrthoDB" id="266666at2"/>
<comment type="subcellular location">
    <subcellularLocation>
        <location evidence="1">Cytoplasm</location>
        <location evidence="1">Cytosol</location>
    </subcellularLocation>
</comment>
<accession>A0A5B1CIV6</accession>
<dbReference type="Proteomes" id="UP000322699">
    <property type="component" value="Unassembled WGS sequence"/>
</dbReference>
<keyword evidence="7" id="KW-0282">Flagellum</keyword>
<keyword evidence="7" id="KW-0966">Cell projection</keyword>
<feature type="region of interest" description="Disordered" evidence="6">
    <location>
        <begin position="144"/>
        <end position="168"/>
    </location>
</feature>
<dbReference type="PANTHER" id="PTHR34773">
    <property type="entry name" value="FLAGELLAR SECRETION CHAPERONE FLIS"/>
    <property type="match status" value="1"/>
</dbReference>
<dbReference type="GO" id="GO:0044780">
    <property type="term" value="P:bacterial-type flagellum assembly"/>
    <property type="evidence" value="ECO:0007669"/>
    <property type="project" value="InterPro"/>
</dbReference>
<dbReference type="EMBL" id="VRLW01000001">
    <property type="protein sequence ID" value="KAA1259363.1"/>
    <property type="molecule type" value="Genomic_DNA"/>
</dbReference>
<comment type="similarity">
    <text evidence="2">Belongs to the FliS family.</text>
</comment>
<evidence type="ECO:0000256" key="4">
    <source>
        <dbReference type="ARBA" id="ARBA00022795"/>
    </source>
</evidence>
<evidence type="ECO:0000313" key="7">
    <source>
        <dbReference type="EMBL" id="KAA1259363.1"/>
    </source>
</evidence>
<dbReference type="Gene3D" id="1.20.120.340">
    <property type="entry name" value="Flagellar protein FliS"/>
    <property type="match status" value="1"/>
</dbReference>
<reference evidence="7 8" key="1">
    <citation type="submission" date="2019-08" db="EMBL/GenBank/DDBJ databases">
        <title>Deep-cultivation of Planctomycetes and their phenomic and genomic characterization uncovers novel biology.</title>
        <authorList>
            <person name="Wiegand S."/>
            <person name="Jogler M."/>
            <person name="Boedeker C."/>
            <person name="Pinto D."/>
            <person name="Vollmers J."/>
            <person name="Rivas-Marin E."/>
            <person name="Kohn T."/>
            <person name="Peeters S.H."/>
            <person name="Heuer A."/>
            <person name="Rast P."/>
            <person name="Oberbeckmann S."/>
            <person name="Bunk B."/>
            <person name="Jeske O."/>
            <person name="Meyerdierks A."/>
            <person name="Storesund J.E."/>
            <person name="Kallscheuer N."/>
            <person name="Luecker S."/>
            <person name="Lage O.M."/>
            <person name="Pohl T."/>
            <person name="Merkel B.J."/>
            <person name="Hornburger P."/>
            <person name="Mueller R.-W."/>
            <person name="Bruemmer F."/>
            <person name="Labrenz M."/>
            <person name="Spormann A.M."/>
            <person name="Op Den Camp H."/>
            <person name="Overmann J."/>
            <person name="Amann R."/>
            <person name="Jetten M.S.M."/>
            <person name="Mascher T."/>
            <person name="Medema M.H."/>
            <person name="Devos D.P."/>
            <person name="Kaster A.-K."/>
            <person name="Ovreas L."/>
            <person name="Rohde M."/>
            <person name="Galperin M.Y."/>
            <person name="Jogler C."/>
        </authorList>
    </citation>
    <scope>NUCLEOTIDE SEQUENCE [LARGE SCALE GENOMIC DNA]</scope>
    <source>
        <strain evidence="7 8">LF1</strain>
    </source>
</reference>
<keyword evidence="7" id="KW-0969">Cilium</keyword>
<evidence type="ECO:0000256" key="1">
    <source>
        <dbReference type="ARBA" id="ARBA00004514"/>
    </source>
</evidence>
<gene>
    <name evidence="7" type="ORF">LF1_18950</name>
</gene>
<dbReference type="InterPro" id="IPR003713">
    <property type="entry name" value="FliS"/>
</dbReference>
<evidence type="ECO:0000313" key="8">
    <source>
        <dbReference type="Proteomes" id="UP000322699"/>
    </source>
</evidence>
<protein>
    <submittedName>
        <fullName evidence="7">Flagellar protein FliS</fullName>
    </submittedName>
</protein>
<evidence type="ECO:0000256" key="5">
    <source>
        <dbReference type="ARBA" id="ARBA00023186"/>
    </source>
</evidence>